<feature type="region of interest" description="Disordered" evidence="4">
    <location>
        <begin position="681"/>
        <end position="704"/>
    </location>
</feature>
<dbReference type="InterPro" id="IPR037353">
    <property type="entry name" value="ASH2"/>
</dbReference>
<dbReference type="KEGG" id="kne:92178672"/>
<dbReference type="EMBL" id="JBCAWK010000003">
    <property type="protein sequence ID" value="KAK8864167.1"/>
    <property type="molecule type" value="Genomic_DNA"/>
</dbReference>
<dbReference type="GeneID" id="92178672"/>
<evidence type="ECO:0000256" key="4">
    <source>
        <dbReference type="SAM" id="MobiDB-lite"/>
    </source>
</evidence>
<dbReference type="SUPFAM" id="SSF49899">
    <property type="entry name" value="Concanavalin A-like lectins/glucanases"/>
    <property type="match status" value="1"/>
</dbReference>
<feature type="region of interest" description="Disordered" evidence="4">
    <location>
        <begin position="338"/>
        <end position="391"/>
    </location>
</feature>
<comment type="caution">
    <text evidence="6">The sequence shown here is derived from an EMBL/GenBank/DDBJ whole genome shotgun (WGS) entry which is preliminary data.</text>
</comment>
<dbReference type="Pfam" id="PF00622">
    <property type="entry name" value="SPRY"/>
    <property type="match status" value="1"/>
</dbReference>
<feature type="compositionally biased region" description="Basic and acidic residues" evidence="4">
    <location>
        <begin position="498"/>
        <end position="534"/>
    </location>
</feature>
<dbReference type="InterPro" id="IPR001870">
    <property type="entry name" value="B30.2/SPRY"/>
</dbReference>
<comment type="similarity">
    <text evidence="3">Belongs to the cclA family.</text>
</comment>
<dbReference type="InterPro" id="IPR013320">
    <property type="entry name" value="ConA-like_dom_sf"/>
</dbReference>
<sequence>MTTYQPTKKRRLSHTASSRSSTSTPAPVPIPDGNASLSALPDFSSSTTSSTGLAGPGPSTLEHQAQVAAQGKAVRDDVERRQFARLGTVVAGSGDGKDGGEECFLWTDIPVVKNFRYAPCTLSPNPSPHPLVPFYRTIPYPSPMTPVHISWLDRSAFLRLSHTALTMTNDRGFRSARANVAVREGTWYYEVLVERGNGPAGGGKGTGSDAGNAHVRIGWGRRECNVDAPVGSDGYSYAIRDVGGEKVHLSRPKPYGRSFATGDVIGCLITLPPRPSLEDRGKDDPATIKRQRRHFNYKGQSYFEMPEYPPSREMDAMVDREGKVAAATKAAAEAEKLGNGDGVANGSGKEANGGSASLGKGKKGATTKNTKKGKKEADVELDSSPQARTPATLEGSSVSFFLNGEPLGEAFTDLYDFTPLPPLYTPANHSGKKGNHLHPEKVEILHDDGTLGYYPMFSCFGKGKLKTNFGPDFAHPLQESIGARAMCERWDEFRAEEQKLDERDEAEDTKRLDELMQEERRERNVKLRADEGTPKKRKSMKKKKGVEVEQTPVPEGRGVTTSPPRSETAEPIKGKELPSLEEIIAAVKREKRERSASAPRAPAFDSGIGPDGPGVLDANSMSRSTDGTAGSGRGEGDIGGNARPATGRSTVSTNSPAAGFTTPEGRALSEVEADVKMEVDGDADMVRSEQGAPGSDDGQEGVTW</sequence>
<feature type="region of interest" description="Disordered" evidence="4">
    <location>
        <begin position="498"/>
        <end position="577"/>
    </location>
</feature>
<feature type="compositionally biased region" description="Gly residues" evidence="4">
    <location>
        <begin position="629"/>
        <end position="639"/>
    </location>
</feature>
<evidence type="ECO:0000313" key="7">
    <source>
        <dbReference type="Proteomes" id="UP001388673"/>
    </source>
</evidence>
<dbReference type="SMART" id="SM00449">
    <property type="entry name" value="SPRY"/>
    <property type="match status" value="1"/>
</dbReference>
<feature type="compositionally biased region" description="Basic residues" evidence="4">
    <location>
        <begin position="535"/>
        <end position="544"/>
    </location>
</feature>
<dbReference type="PANTHER" id="PTHR10598:SF0">
    <property type="entry name" value="SET1_ASH2 HISTONE METHYLTRANSFERASE COMPLEX SUBUNIT ASH2"/>
    <property type="match status" value="1"/>
</dbReference>
<dbReference type="CDD" id="cd12872">
    <property type="entry name" value="SPRY_Ash2"/>
    <property type="match status" value="1"/>
</dbReference>
<dbReference type="GO" id="GO:0048188">
    <property type="term" value="C:Set1C/COMPASS complex"/>
    <property type="evidence" value="ECO:0007669"/>
    <property type="project" value="InterPro"/>
</dbReference>
<feature type="compositionally biased region" description="Low complexity" evidence="4">
    <location>
        <begin position="14"/>
        <end position="24"/>
    </location>
</feature>
<dbReference type="AlphaFoldDB" id="A0AAW0Z234"/>
<evidence type="ECO:0000256" key="1">
    <source>
        <dbReference type="ARBA" id="ARBA00004123"/>
    </source>
</evidence>
<evidence type="ECO:0000256" key="3">
    <source>
        <dbReference type="ARBA" id="ARBA00038149"/>
    </source>
</evidence>
<evidence type="ECO:0000256" key="2">
    <source>
        <dbReference type="ARBA" id="ARBA00023242"/>
    </source>
</evidence>
<feature type="compositionally biased region" description="Polar residues" evidence="4">
    <location>
        <begin position="619"/>
        <end position="628"/>
    </location>
</feature>
<feature type="compositionally biased region" description="Basic and acidic residues" evidence="4">
    <location>
        <begin position="567"/>
        <end position="577"/>
    </location>
</feature>
<dbReference type="GO" id="GO:0000976">
    <property type="term" value="F:transcription cis-regulatory region binding"/>
    <property type="evidence" value="ECO:0007669"/>
    <property type="project" value="TreeGrafter"/>
</dbReference>
<evidence type="ECO:0000313" key="6">
    <source>
        <dbReference type="EMBL" id="KAK8864167.1"/>
    </source>
</evidence>
<dbReference type="InterPro" id="IPR003877">
    <property type="entry name" value="SPRY_dom"/>
</dbReference>
<feature type="region of interest" description="Disordered" evidence="4">
    <location>
        <begin position="589"/>
        <end position="668"/>
    </location>
</feature>
<keyword evidence="2" id="KW-0539">Nucleus</keyword>
<reference evidence="6 7" key="1">
    <citation type="journal article" date="2024" name="bioRxiv">
        <title>Comparative genomics of Cryptococcus and Kwoniella reveals pathogenesis evolution and contrasting karyotype dynamics via intercentromeric recombination or chromosome fusion.</title>
        <authorList>
            <person name="Coelho M.A."/>
            <person name="David-Palma M."/>
            <person name="Shea T."/>
            <person name="Bowers K."/>
            <person name="McGinley-Smith S."/>
            <person name="Mohammad A.W."/>
            <person name="Gnirke A."/>
            <person name="Yurkov A.M."/>
            <person name="Nowrousian M."/>
            <person name="Sun S."/>
            <person name="Cuomo C.A."/>
            <person name="Heitman J."/>
        </authorList>
    </citation>
    <scope>NUCLEOTIDE SEQUENCE [LARGE SCALE GENOMIC DNA]</scope>
    <source>
        <strain evidence="6 7">CBS 13917</strain>
    </source>
</reference>
<protein>
    <recommendedName>
        <fullName evidence="5">B30.2/SPRY domain-containing protein</fullName>
    </recommendedName>
</protein>
<proteinExistence type="inferred from homology"/>
<name>A0AAW0Z234_9TREE</name>
<dbReference type="InterPro" id="IPR043136">
    <property type="entry name" value="B30.2/SPRY_sf"/>
</dbReference>
<feature type="compositionally biased region" description="Basic residues" evidence="4">
    <location>
        <begin position="360"/>
        <end position="374"/>
    </location>
</feature>
<feature type="region of interest" description="Disordered" evidence="4">
    <location>
        <begin position="1"/>
        <end position="60"/>
    </location>
</feature>
<dbReference type="PANTHER" id="PTHR10598">
    <property type="entry name" value="SET1/ASH2 HISTONE METHYLTRANSFERASE COMPLEX SUBUNIT ASH2"/>
    <property type="match status" value="1"/>
</dbReference>
<dbReference type="Proteomes" id="UP001388673">
    <property type="component" value="Unassembled WGS sequence"/>
</dbReference>
<dbReference type="PROSITE" id="PS50188">
    <property type="entry name" value="B302_SPRY"/>
    <property type="match status" value="1"/>
</dbReference>
<organism evidence="6 7">
    <name type="scientific">Kwoniella newhampshirensis</name>
    <dbReference type="NCBI Taxonomy" id="1651941"/>
    <lineage>
        <taxon>Eukaryota</taxon>
        <taxon>Fungi</taxon>
        <taxon>Dikarya</taxon>
        <taxon>Basidiomycota</taxon>
        <taxon>Agaricomycotina</taxon>
        <taxon>Tremellomycetes</taxon>
        <taxon>Tremellales</taxon>
        <taxon>Cryptococcaceae</taxon>
        <taxon>Kwoniella</taxon>
    </lineage>
</organism>
<gene>
    <name evidence="6" type="ORF">IAR55_001413</name>
</gene>
<feature type="domain" description="B30.2/SPRY" evidence="5">
    <location>
        <begin position="127"/>
        <end position="329"/>
    </location>
</feature>
<evidence type="ECO:0000259" key="5">
    <source>
        <dbReference type="PROSITE" id="PS50188"/>
    </source>
</evidence>
<dbReference type="Gene3D" id="2.60.120.920">
    <property type="match status" value="1"/>
</dbReference>
<accession>A0AAW0Z234</accession>
<feature type="compositionally biased region" description="Polar residues" evidence="4">
    <location>
        <begin position="647"/>
        <end position="656"/>
    </location>
</feature>
<keyword evidence="7" id="KW-1185">Reference proteome</keyword>
<comment type="subcellular location">
    <subcellularLocation>
        <location evidence="1">Nucleus</location>
    </subcellularLocation>
</comment>
<dbReference type="RefSeq" id="XP_066804463.1">
    <property type="nucleotide sequence ID" value="XM_066944540.1"/>
</dbReference>